<reference evidence="3" key="1">
    <citation type="submission" date="2022-09" db="EMBL/GenBank/DDBJ databases">
        <title>Diverse halophilic archaea isolated from saline environments.</title>
        <authorList>
            <person name="Cui H.-L."/>
        </authorList>
    </citation>
    <scope>NUCLEOTIDE SEQUENCE</scope>
    <source>
        <strain evidence="3">ZS-35-S2</strain>
    </source>
</reference>
<name>A0A9E7R3G2_9EURY</name>
<sequence length="80" mass="8511">MQKRKLAYTLILVGLMFVGVVHFVLATFAFDTGLDDVGILIAGLAFVGILLVNFGMPAPPEDEDGETDPEVEAEPTSDGD</sequence>
<feature type="region of interest" description="Disordered" evidence="1">
    <location>
        <begin position="58"/>
        <end position="80"/>
    </location>
</feature>
<feature type="transmembrane region" description="Helical" evidence="2">
    <location>
        <begin position="37"/>
        <end position="56"/>
    </location>
</feature>
<accession>A0A9E7R3G2</accession>
<evidence type="ECO:0000256" key="1">
    <source>
        <dbReference type="SAM" id="MobiDB-lite"/>
    </source>
</evidence>
<organism evidence="3 4">
    <name type="scientific">Salinirubellus salinus</name>
    <dbReference type="NCBI Taxonomy" id="1364945"/>
    <lineage>
        <taxon>Archaea</taxon>
        <taxon>Methanobacteriati</taxon>
        <taxon>Methanobacteriota</taxon>
        <taxon>Stenosarchaea group</taxon>
        <taxon>Halobacteria</taxon>
        <taxon>Halobacteriales</taxon>
        <taxon>Natronomonadaceae</taxon>
        <taxon>Salinirubellus</taxon>
    </lineage>
</organism>
<gene>
    <name evidence="3" type="ORF">N0B31_02190</name>
</gene>
<dbReference type="RefSeq" id="WP_260594152.1">
    <property type="nucleotide sequence ID" value="NZ_CP104003.1"/>
</dbReference>
<feature type="transmembrane region" description="Helical" evidence="2">
    <location>
        <begin position="6"/>
        <end position="30"/>
    </location>
</feature>
<keyword evidence="4" id="KW-1185">Reference proteome</keyword>
<dbReference type="AlphaFoldDB" id="A0A9E7R3G2"/>
<dbReference type="Proteomes" id="UP001057580">
    <property type="component" value="Chromosome"/>
</dbReference>
<evidence type="ECO:0000313" key="3">
    <source>
        <dbReference type="EMBL" id="UWM55100.1"/>
    </source>
</evidence>
<keyword evidence="2" id="KW-0812">Transmembrane</keyword>
<proteinExistence type="predicted"/>
<evidence type="ECO:0000256" key="2">
    <source>
        <dbReference type="SAM" id="Phobius"/>
    </source>
</evidence>
<dbReference type="KEGG" id="ssai:N0B31_02190"/>
<dbReference type="EMBL" id="CP104003">
    <property type="protein sequence ID" value="UWM55100.1"/>
    <property type="molecule type" value="Genomic_DNA"/>
</dbReference>
<keyword evidence="2" id="KW-1133">Transmembrane helix</keyword>
<keyword evidence="2" id="KW-0472">Membrane</keyword>
<protein>
    <submittedName>
        <fullName evidence="3">Uncharacterized protein</fullName>
    </submittedName>
</protein>
<feature type="compositionally biased region" description="Acidic residues" evidence="1">
    <location>
        <begin position="60"/>
        <end position="80"/>
    </location>
</feature>
<dbReference type="GeneID" id="74941194"/>
<evidence type="ECO:0000313" key="4">
    <source>
        <dbReference type="Proteomes" id="UP001057580"/>
    </source>
</evidence>